<dbReference type="UniPathway" id="UPA00028">
    <property type="reaction ID" value="UER00004"/>
</dbReference>
<comment type="catalytic activity">
    <reaction evidence="8 9">
        <text>(R)-pantoate + NADP(+) = 2-dehydropantoate + NADPH + H(+)</text>
        <dbReference type="Rhea" id="RHEA:16233"/>
        <dbReference type="ChEBI" id="CHEBI:11561"/>
        <dbReference type="ChEBI" id="CHEBI:15378"/>
        <dbReference type="ChEBI" id="CHEBI:15980"/>
        <dbReference type="ChEBI" id="CHEBI:57783"/>
        <dbReference type="ChEBI" id="CHEBI:58349"/>
        <dbReference type="EC" id="1.1.1.169"/>
    </reaction>
</comment>
<name>A0A7C4AQT7_9BACT</name>
<dbReference type="GO" id="GO:0008677">
    <property type="term" value="F:2-dehydropantoate 2-reductase activity"/>
    <property type="evidence" value="ECO:0007669"/>
    <property type="project" value="UniProtKB-EC"/>
</dbReference>
<dbReference type="InterPro" id="IPR013752">
    <property type="entry name" value="KPA_reductase"/>
</dbReference>
<evidence type="ECO:0000259" key="10">
    <source>
        <dbReference type="Pfam" id="PF02558"/>
    </source>
</evidence>
<keyword evidence="6 9" id="KW-0560">Oxidoreductase</keyword>
<organism evidence="12">
    <name type="scientific">Desulfomonile tiedjei</name>
    <dbReference type="NCBI Taxonomy" id="2358"/>
    <lineage>
        <taxon>Bacteria</taxon>
        <taxon>Pseudomonadati</taxon>
        <taxon>Thermodesulfobacteriota</taxon>
        <taxon>Desulfomonilia</taxon>
        <taxon>Desulfomonilales</taxon>
        <taxon>Desulfomonilaceae</taxon>
        <taxon>Desulfomonile</taxon>
    </lineage>
</organism>
<reference evidence="12" key="1">
    <citation type="journal article" date="2020" name="mSystems">
        <title>Genome- and Community-Level Interaction Insights into Carbon Utilization and Element Cycling Functions of Hydrothermarchaeota in Hydrothermal Sediment.</title>
        <authorList>
            <person name="Zhou Z."/>
            <person name="Liu Y."/>
            <person name="Xu W."/>
            <person name="Pan J."/>
            <person name="Luo Z.H."/>
            <person name="Li M."/>
        </authorList>
    </citation>
    <scope>NUCLEOTIDE SEQUENCE [LARGE SCALE GENOMIC DNA]</scope>
    <source>
        <strain evidence="12">SpSt-769</strain>
    </source>
</reference>
<dbReference type="GO" id="GO:0015940">
    <property type="term" value="P:pantothenate biosynthetic process"/>
    <property type="evidence" value="ECO:0007669"/>
    <property type="project" value="UniProtKB-UniPathway"/>
</dbReference>
<dbReference type="Gene3D" id="3.40.50.720">
    <property type="entry name" value="NAD(P)-binding Rossmann-like Domain"/>
    <property type="match status" value="1"/>
</dbReference>
<dbReference type="InterPro" id="IPR013332">
    <property type="entry name" value="KPR_N"/>
</dbReference>
<dbReference type="InterPro" id="IPR050838">
    <property type="entry name" value="Ketopantoate_reductase"/>
</dbReference>
<dbReference type="InterPro" id="IPR003710">
    <property type="entry name" value="ApbA"/>
</dbReference>
<dbReference type="EMBL" id="DTGT01000083">
    <property type="protein sequence ID" value="HGH60163.1"/>
    <property type="molecule type" value="Genomic_DNA"/>
</dbReference>
<dbReference type="SUPFAM" id="SSF48179">
    <property type="entry name" value="6-phosphogluconate dehydrogenase C-terminal domain-like"/>
    <property type="match status" value="1"/>
</dbReference>
<dbReference type="PANTHER" id="PTHR43765:SF2">
    <property type="entry name" value="2-DEHYDROPANTOATE 2-REDUCTASE"/>
    <property type="match status" value="1"/>
</dbReference>
<dbReference type="SUPFAM" id="SSF51735">
    <property type="entry name" value="NAD(P)-binding Rossmann-fold domains"/>
    <property type="match status" value="1"/>
</dbReference>
<evidence type="ECO:0000259" key="11">
    <source>
        <dbReference type="Pfam" id="PF08546"/>
    </source>
</evidence>
<accession>A0A7C4AQT7</accession>
<dbReference type="Pfam" id="PF02558">
    <property type="entry name" value="ApbA"/>
    <property type="match status" value="1"/>
</dbReference>
<sequence length="311" mass="32844">MRTAILGCGALGSVIGGLLLEACQEVIFVERDASEVALIREKGLRIDGVSGDRILYPSIYHCDDQPDLCDLVLVLVKAYDTPSTVPTLSKILAPGGVILTLQNGVGNYEALQAHFPGRVLLGTTTMGAMAISPGYARHTGFGNTVIGEADGAITERARAVVSLLGSMAGGSVQITDNAVGTVWSKLIINAAINAPCALLRIKNGALPQNPAGRQLIHEIVSECQSIVRAKGITLLFDNPEERVLEVCQGTAENICSMLQDMRARRRTEIGYINGALATEADRLGLAAPVNKTLTLLIEALEATVSCRIDAV</sequence>
<dbReference type="AlphaFoldDB" id="A0A7C4AQT7"/>
<comment type="function">
    <text evidence="9">Catalyzes the NADPH-dependent reduction of ketopantoate into pantoic acid.</text>
</comment>
<gene>
    <name evidence="12" type="ORF">ENV54_02555</name>
</gene>
<dbReference type="InterPro" id="IPR013328">
    <property type="entry name" value="6PGD_dom2"/>
</dbReference>
<comment type="similarity">
    <text evidence="2 9">Belongs to the ketopantoate reductase family.</text>
</comment>
<evidence type="ECO:0000256" key="6">
    <source>
        <dbReference type="ARBA" id="ARBA00023002"/>
    </source>
</evidence>
<evidence type="ECO:0000256" key="8">
    <source>
        <dbReference type="ARBA" id="ARBA00048793"/>
    </source>
</evidence>
<dbReference type="Pfam" id="PF08546">
    <property type="entry name" value="ApbA_C"/>
    <property type="match status" value="1"/>
</dbReference>
<keyword evidence="9" id="KW-0566">Pantothenate biosynthesis</keyword>
<protein>
    <recommendedName>
        <fullName evidence="4 9">2-dehydropantoate 2-reductase</fullName>
        <ecNumber evidence="3 9">1.1.1.169</ecNumber>
    </recommendedName>
    <alternativeName>
        <fullName evidence="7 9">Ketopantoate reductase</fullName>
    </alternativeName>
</protein>
<feature type="domain" description="Ketopantoate reductase C-terminal" evidence="11">
    <location>
        <begin position="180"/>
        <end position="301"/>
    </location>
</feature>
<dbReference type="InterPro" id="IPR008927">
    <property type="entry name" value="6-PGluconate_DH-like_C_sf"/>
</dbReference>
<dbReference type="GO" id="GO:0050661">
    <property type="term" value="F:NADP binding"/>
    <property type="evidence" value="ECO:0007669"/>
    <property type="project" value="TreeGrafter"/>
</dbReference>
<evidence type="ECO:0000256" key="4">
    <source>
        <dbReference type="ARBA" id="ARBA00019465"/>
    </source>
</evidence>
<evidence type="ECO:0000256" key="9">
    <source>
        <dbReference type="RuleBase" id="RU362068"/>
    </source>
</evidence>
<evidence type="ECO:0000256" key="7">
    <source>
        <dbReference type="ARBA" id="ARBA00032024"/>
    </source>
</evidence>
<dbReference type="Gene3D" id="1.10.1040.10">
    <property type="entry name" value="N-(1-d-carboxylethyl)-l-norvaline Dehydrogenase, domain 2"/>
    <property type="match status" value="1"/>
</dbReference>
<dbReference type="InterPro" id="IPR036291">
    <property type="entry name" value="NAD(P)-bd_dom_sf"/>
</dbReference>
<feature type="domain" description="Ketopantoate reductase N-terminal" evidence="10">
    <location>
        <begin position="4"/>
        <end position="150"/>
    </location>
</feature>
<evidence type="ECO:0000256" key="5">
    <source>
        <dbReference type="ARBA" id="ARBA00022857"/>
    </source>
</evidence>
<comment type="caution">
    <text evidence="12">The sequence shown here is derived from an EMBL/GenBank/DDBJ whole genome shotgun (WGS) entry which is preliminary data.</text>
</comment>
<dbReference type="EC" id="1.1.1.169" evidence="3 9"/>
<evidence type="ECO:0000256" key="1">
    <source>
        <dbReference type="ARBA" id="ARBA00004994"/>
    </source>
</evidence>
<proteinExistence type="inferred from homology"/>
<evidence type="ECO:0000256" key="2">
    <source>
        <dbReference type="ARBA" id="ARBA00007870"/>
    </source>
</evidence>
<keyword evidence="5 9" id="KW-0521">NADP</keyword>
<dbReference type="FunFam" id="1.10.1040.10:FF:000017">
    <property type="entry name" value="2-dehydropantoate 2-reductase"/>
    <property type="match status" value="1"/>
</dbReference>
<comment type="pathway">
    <text evidence="1 9">Cofactor biosynthesis; (R)-pantothenate biosynthesis; (R)-pantoate from 3-methyl-2-oxobutanoate: step 2/2.</text>
</comment>
<dbReference type="PANTHER" id="PTHR43765">
    <property type="entry name" value="2-DEHYDROPANTOATE 2-REDUCTASE-RELATED"/>
    <property type="match status" value="1"/>
</dbReference>
<dbReference type="GO" id="GO:0005737">
    <property type="term" value="C:cytoplasm"/>
    <property type="evidence" value="ECO:0007669"/>
    <property type="project" value="TreeGrafter"/>
</dbReference>
<dbReference type="NCBIfam" id="TIGR00745">
    <property type="entry name" value="apbA_panE"/>
    <property type="match status" value="1"/>
</dbReference>
<evidence type="ECO:0000313" key="12">
    <source>
        <dbReference type="EMBL" id="HGH60163.1"/>
    </source>
</evidence>
<evidence type="ECO:0000256" key="3">
    <source>
        <dbReference type="ARBA" id="ARBA00013014"/>
    </source>
</evidence>